<evidence type="ECO:0000313" key="5">
    <source>
        <dbReference type="Proteomes" id="UP001218638"/>
    </source>
</evidence>
<keyword evidence="5" id="KW-1185">Reference proteome</keyword>
<evidence type="ECO:0000256" key="2">
    <source>
        <dbReference type="ARBA" id="ARBA00023002"/>
    </source>
</evidence>
<dbReference type="GO" id="GO:0016491">
    <property type="term" value="F:oxidoreductase activity"/>
    <property type="evidence" value="ECO:0007669"/>
    <property type="project" value="UniProtKB-KW"/>
</dbReference>
<dbReference type="PANTHER" id="PTHR44196">
    <property type="entry name" value="DEHYDROGENASE/REDUCTASE SDR FAMILY MEMBER 7B"/>
    <property type="match status" value="1"/>
</dbReference>
<organism evidence="4 5">
    <name type="scientific">Synoicihabitans lomoniglobus</name>
    <dbReference type="NCBI Taxonomy" id="2909285"/>
    <lineage>
        <taxon>Bacteria</taxon>
        <taxon>Pseudomonadati</taxon>
        <taxon>Verrucomicrobiota</taxon>
        <taxon>Opitutia</taxon>
        <taxon>Opitutales</taxon>
        <taxon>Opitutaceae</taxon>
        <taxon>Synoicihabitans</taxon>
    </lineage>
</organism>
<evidence type="ECO:0000313" key="4">
    <source>
        <dbReference type="EMBL" id="WED67422.1"/>
    </source>
</evidence>
<name>A0AAF0I444_9BACT</name>
<evidence type="ECO:0000256" key="3">
    <source>
        <dbReference type="RuleBase" id="RU000363"/>
    </source>
</evidence>
<sequence>MTVAPPAPAAFVTGASAGLGRAITEKLLREGFVVWGTARDRSRLQETFKDRAQFHPVVLDLQQAEAAVEVYRQARAETPAGFDLVVNNAGYGVFGGFVETPPEVWRRQLDAMLMTNLSLVHQQLADMTGRSRGTLVNVASMATEFPLPYMTAYNVAKAGLSALSESLLIETAGSEVTVIDFRPGDFRTGFNQAMPSSPLLEPSGRSSPRQLSAWRALERHLASAPGAERAADDLWRAIHRGRGGVVRSGNWFQVTLAPLFERLVPLAWARAVRWRYFGLSS</sequence>
<dbReference type="SUPFAM" id="SSF51735">
    <property type="entry name" value="NAD(P)-binding Rossmann-fold domains"/>
    <property type="match status" value="1"/>
</dbReference>
<keyword evidence="2" id="KW-0560">Oxidoreductase</keyword>
<reference evidence="4" key="1">
    <citation type="submission" date="2023-03" db="EMBL/GenBank/DDBJ databases">
        <title>Lomoglobus Profundus gen. nov., sp. nov., a novel member of the phylum Verrucomicrobia, isolated from deep-marine sediment of South China Sea.</title>
        <authorList>
            <person name="Ahmad T."/>
            <person name="Ishaq S.E."/>
            <person name="Wang F."/>
        </authorList>
    </citation>
    <scope>NUCLEOTIDE SEQUENCE</scope>
    <source>
        <strain evidence="4">LMO-M01</strain>
    </source>
</reference>
<dbReference type="PRINTS" id="PR00080">
    <property type="entry name" value="SDRFAMILY"/>
</dbReference>
<dbReference type="AlphaFoldDB" id="A0AAF0I444"/>
<dbReference type="GO" id="GO:0016020">
    <property type="term" value="C:membrane"/>
    <property type="evidence" value="ECO:0007669"/>
    <property type="project" value="TreeGrafter"/>
</dbReference>
<proteinExistence type="inferred from homology"/>
<dbReference type="PANTHER" id="PTHR44196:SF1">
    <property type="entry name" value="DEHYDROGENASE_REDUCTASE SDR FAMILY MEMBER 7B"/>
    <property type="match status" value="1"/>
</dbReference>
<accession>A0AAF0I444</accession>
<dbReference type="Gene3D" id="3.40.50.720">
    <property type="entry name" value="NAD(P)-binding Rossmann-like Domain"/>
    <property type="match status" value="1"/>
</dbReference>
<dbReference type="Pfam" id="PF00106">
    <property type="entry name" value="adh_short"/>
    <property type="match status" value="1"/>
</dbReference>
<dbReference type="InterPro" id="IPR036291">
    <property type="entry name" value="NAD(P)-bd_dom_sf"/>
</dbReference>
<evidence type="ECO:0000256" key="1">
    <source>
        <dbReference type="ARBA" id="ARBA00006484"/>
    </source>
</evidence>
<dbReference type="EMBL" id="CP119075">
    <property type="protein sequence ID" value="WED67422.1"/>
    <property type="molecule type" value="Genomic_DNA"/>
</dbReference>
<protein>
    <submittedName>
        <fullName evidence="4">SDR family NAD(P)-dependent oxidoreductase</fullName>
    </submittedName>
</protein>
<dbReference type="RefSeq" id="WP_330931577.1">
    <property type="nucleotide sequence ID" value="NZ_CP119075.1"/>
</dbReference>
<dbReference type="KEGG" id="slom:PXH66_11235"/>
<gene>
    <name evidence="4" type="ORF">PXH66_11235</name>
</gene>
<comment type="similarity">
    <text evidence="1 3">Belongs to the short-chain dehydrogenases/reductases (SDR) family.</text>
</comment>
<dbReference type="PRINTS" id="PR00081">
    <property type="entry name" value="GDHRDH"/>
</dbReference>
<dbReference type="InterPro" id="IPR002347">
    <property type="entry name" value="SDR_fam"/>
</dbReference>
<dbReference type="Proteomes" id="UP001218638">
    <property type="component" value="Chromosome"/>
</dbReference>